<feature type="transmembrane region" description="Helical" evidence="9">
    <location>
        <begin position="826"/>
        <end position="851"/>
    </location>
</feature>
<dbReference type="PANTHER" id="PTHR24223:SF415">
    <property type="entry name" value="FI20190P1"/>
    <property type="match status" value="1"/>
</dbReference>
<feature type="transmembrane region" description="Helical" evidence="9">
    <location>
        <begin position="306"/>
        <end position="330"/>
    </location>
</feature>
<feature type="transmembrane region" description="Helical" evidence="9">
    <location>
        <begin position="350"/>
        <end position="369"/>
    </location>
</feature>
<accession>A0A5J4W176</accession>
<keyword evidence="7 9" id="KW-0472">Membrane</keyword>
<comment type="caution">
    <text evidence="12">The sequence shown here is derived from an EMBL/GenBank/DDBJ whole genome shotgun (WGS) entry which is preliminary data.</text>
</comment>
<dbReference type="InterPro" id="IPR017871">
    <property type="entry name" value="ABC_transporter-like_CS"/>
</dbReference>
<evidence type="ECO:0000256" key="8">
    <source>
        <dbReference type="SAM" id="Coils"/>
    </source>
</evidence>
<evidence type="ECO:0000256" key="5">
    <source>
        <dbReference type="ARBA" id="ARBA00022840"/>
    </source>
</evidence>
<dbReference type="PANTHER" id="PTHR24223">
    <property type="entry name" value="ATP-BINDING CASSETTE SUB-FAMILY C"/>
    <property type="match status" value="1"/>
</dbReference>
<organism evidence="12 13">
    <name type="scientific">Streblomastix strix</name>
    <dbReference type="NCBI Taxonomy" id="222440"/>
    <lineage>
        <taxon>Eukaryota</taxon>
        <taxon>Metamonada</taxon>
        <taxon>Preaxostyla</taxon>
        <taxon>Oxymonadida</taxon>
        <taxon>Streblomastigidae</taxon>
        <taxon>Streblomastix</taxon>
    </lineage>
</organism>
<dbReference type="PROSITE" id="PS00211">
    <property type="entry name" value="ABC_TRANSPORTER_1"/>
    <property type="match status" value="1"/>
</dbReference>
<evidence type="ECO:0000313" key="12">
    <source>
        <dbReference type="EMBL" id="KAA6388286.1"/>
    </source>
</evidence>
<dbReference type="CDD" id="cd18580">
    <property type="entry name" value="ABC_6TM_ABCC_D2"/>
    <property type="match status" value="1"/>
</dbReference>
<dbReference type="GO" id="GO:0140359">
    <property type="term" value="F:ABC-type transporter activity"/>
    <property type="evidence" value="ECO:0007669"/>
    <property type="project" value="InterPro"/>
</dbReference>
<dbReference type="GO" id="GO:0005524">
    <property type="term" value="F:ATP binding"/>
    <property type="evidence" value="ECO:0007669"/>
    <property type="project" value="UniProtKB-KW"/>
</dbReference>
<evidence type="ECO:0000256" key="7">
    <source>
        <dbReference type="ARBA" id="ARBA00023136"/>
    </source>
</evidence>
<dbReference type="SUPFAM" id="SSF52540">
    <property type="entry name" value="P-loop containing nucleoside triphosphate hydrolases"/>
    <property type="match status" value="1"/>
</dbReference>
<evidence type="ECO:0000256" key="9">
    <source>
        <dbReference type="SAM" id="Phobius"/>
    </source>
</evidence>
<dbReference type="InterPro" id="IPR050173">
    <property type="entry name" value="ABC_transporter_C-like"/>
</dbReference>
<protein>
    <submittedName>
        <fullName evidence="12">Putative Metal resistance protein YCF1</fullName>
    </submittedName>
</protein>
<dbReference type="InterPro" id="IPR044746">
    <property type="entry name" value="ABCC_6TM_D1"/>
</dbReference>
<name>A0A5J4W176_9EUKA</name>
<dbReference type="Gene3D" id="3.40.50.300">
    <property type="entry name" value="P-loop containing nucleotide triphosphate hydrolases"/>
    <property type="match status" value="1"/>
</dbReference>
<dbReference type="Gene3D" id="1.20.1560.10">
    <property type="entry name" value="ABC transporter type 1, transmembrane domain"/>
    <property type="match status" value="2"/>
</dbReference>
<keyword evidence="6 9" id="KW-1133">Transmembrane helix</keyword>
<dbReference type="InterPro" id="IPR003593">
    <property type="entry name" value="AAA+_ATPase"/>
</dbReference>
<feature type="domain" description="ABC transmembrane type-1" evidence="11">
    <location>
        <begin position="833"/>
        <end position="1014"/>
    </location>
</feature>
<keyword evidence="2" id="KW-0813">Transport</keyword>
<evidence type="ECO:0000256" key="3">
    <source>
        <dbReference type="ARBA" id="ARBA00022692"/>
    </source>
</evidence>
<feature type="coiled-coil region" evidence="8">
    <location>
        <begin position="418"/>
        <end position="452"/>
    </location>
</feature>
<feature type="domain" description="ABC transporter" evidence="10">
    <location>
        <begin position="484"/>
        <end position="684"/>
    </location>
</feature>
<sequence length="1025" mass="114841">MPFVCRIKPITNEDIYPVAHDDTCFVTSEKGQSGWMPKYEQYAKQLIEYEQTKLGFTSSNTKEPAKPSLMKVMLFDLGNYKLLLAVLFSILSVGFQICQPSMMKEVLKAVAIKGAYSQLPPELGMVAKFPYVHAIILMIAPFLNAIFDTLSNRLIYHFSSNLRSGLAGLMYQKTLLLNITAQSNIDTGRLLSLLSSDTNQIAMMFPMFFYLVVLPLQIFIPFGFVCYNWGVSSLLAFGVMILSMPLQLVISIFLIKALRGYLAHNDERNKVTNETLQGMRVVKLSGLESIFLNRVEIVRAKQLKDVFLFTLSLQLMLSIMRATPIFVNASSMTVYIVTKDIPQLMFPVDVMSSVGMLTMFIQAAGMVMISQARVRDFLILPELKIIPNVAPDSEQIDVEIKNASFRWGDPPEIPLSANEKAELENEAKQRQKEAAKEEIRKLKELKENSKKGNFNYHNYPRFPNHYNFHNYHNYLNFPNWRQLIQLPQIQLSCLTKLKPPTLKNINLGSLTMVIGSVGSGKSSIGAALIGDIEKIEGEIRIRGQIAYCPQTAWINNNTVRGNITFGSEFNQKKYDEVVHVCALETDFKTLAAGDQTAIGEKGVNLSGGQKARIQLARSLMPIFLFDECINGRLKGKTILLMTNQLQFINRADKIVLMKDGCIQAQGTCDQLNQQGINFDEFIIKGNKKAMKKEQKKLERQMTRGTLHMTKEATLSKLATLKRDGTLSRINSQAKIGTLTRTGTLSRMRSSAQLIQQSTSVLNLATIEPPSSSLTASQLANEAAIELESDQKQNNQAATQIMTEEEQETGGVPLSSYMAYILSLVPWWGIVPFFGLTALAEGLSVFASWWMGIIGSAERIGSVSYYWKLGLYAIYGGACLIFFIIRTIISAYSVQRSNRLIHSKLLSHVMNAPSSFFDTTPLGRILNRFTGDISITDQTLFMLFTMVLNLWLGLIGQIIIICIDTVWFLFIGIPTLVVFYIVQSIYGRASRNLQRLEAISRSPVLSHFSETVTGAGLSTISISFRR</sequence>
<feature type="transmembrane region" description="Helical" evidence="9">
    <location>
        <begin position="871"/>
        <end position="893"/>
    </location>
</feature>
<dbReference type="EMBL" id="SNRW01004043">
    <property type="protein sequence ID" value="KAA6388286.1"/>
    <property type="molecule type" value="Genomic_DNA"/>
</dbReference>
<evidence type="ECO:0000256" key="4">
    <source>
        <dbReference type="ARBA" id="ARBA00022741"/>
    </source>
</evidence>
<evidence type="ECO:0000313" key="13">
    <source>
        <dbReference type="Proteomes" id="UP000324800"/>
    </source>
</evidence>
<dbReference type="InterPro" id="IPR011527">
    <property type="entry name" value="ABC1_TM_dom"/>
</dbReference>
<dbReference type="AlphaFoldDB" id="A0A5J4W176"/>
<keyword evidence="8" id="KW-0175">Coiled coil</keyword>
<feature type="transmembrane region" description="Helical" evidence="9">
    <location>
        <begin position="80"/>
        <end position="97"/>
    </location>
</feature>
<evidence type="ECO:0000256" key="2">
    <source>
        <dbReference type="ARBA" id="ARBA00022448"/>
    </source>
</evidence>
<dbReference type="InterPro" id="IPR027417">
    <property type="entry name" value="P-loop_NTPase"/>
</dbReference>
<dbReference type="InterPro" id="IPR003439">
    <property type="entry name" value="ABC_transporter-like_ATP-bd"/>
</dbReference>
<dbReference type="SMART" id="SM00382">
    <property type="entry name" value="AAA"/>
    <property type="match status" value="1"/>
</dbReference>
<reference evidence="12 13" key="1">
    <citation type="submission" date="2019-03" db="EMBL/GenBank/DDBJ databases">
        <title>Single cell metagenomics reveals metabolic interactions within the superorganism composed of flagellate Streblomastix strix and complex community of Bacteroidetes bacteria on its surface.</title>
        <authorList>
            <person name="Treitli S.C."/>
            <person name="Kolisko M."/>
            <person name="Husnik F."/>
            <person name="Keeling P."/>
            <person name="Hampl V."/>
        </authorList>
    </citation>
    <scope>NUCLEOTIDE SEQUENCE [LARGE SCALE GENOMIC DNA]</scope>
    <source>
        <strain evidence="12">ST1C</strain>
    </source>
</reference>
<keyword evidence="3 9" id="KW-0812">Transmembrane</keyword>
<feature type="transmembrane region" description="Helical" evidence="9">
    <location>
        <begin position="939"/>
        <end position="959"/>
    </location>
</feature>
<feature type="transmembrane region" description="Helical" evidence="9">
    <location>
        <begin position="208"/>
        <end position="230"/>
    </location>
</feature>
<dbReference type="SUPFAM" id="SSF90123">
    <property type="entry name" value="ABC transporter transmembrane region"/>
    <property type="match status" value="2"/>
</dbReference>
<gene>
    <name evidence="12" type="ORF">EZS28_016187</name>
</gene>
<dbReference type="Proteomes" id="UP000324800">
    <property type="component" value="Unassembled WGS sequence"/>
</dbReference>
<keyword evidence="4" id="KW-0547">Nucleotide-binding</keyword>
<dbReference type="PROSITE" id="PS50893">
    <property type="entry name" value="ABC_TRANSPORTER_2"/>
    <property type="match status" value="1"/>
</dbReference>
<evidence type="ECO:0000256" key="6">
    <source>
        <dbReference type="ARBA" id="ARBA00022989"/>
    </source>
</evidence>
<dbReference type="GO" id="GO:0016887">
    <property type="term" value="F:ATP hydrolysis activity"/>
    <property type="evidence" value="ECO:0007669"/>
    <property type="project" value="InterPro"/>
</dbReference>
<dbReference type="Pfam" id="PF00664">
    <property type="entry name" value="ABC_membrane"/>
    <property type="match status" value="2"/>
</dbReference>
<evidence type="ECO:0000256" key="1">
    <source>
        <dbReference type="ARBA" id="ARBA00004141"/>
    </source>
</evidence>
<dbReference type="OrthoDB" id="6500128at2759"/>
<evidence type="ECO:0000259" key="11">
    <source>
        <dbReference type="PROSITE" id="PS50929"/>
    </source>
</evidence>
<evidence type="ECO:0000259" key="10">
    <source>
        <dbReference type="PROSITE" id="PS50893"/>
    </source>
</evidence>
<feature type="transmembrane region" description="Helical" evidence="9">
    <location>
        <begin position="129"/>
        <end position="147"/>
    </location>
</feature>
<proteinExistence type="predicted"/>
<dbReference type="PROSITE" id="PS50929">
    <property type="entry name" value="ABC_TM1F"/>
    <property type="match status" value="2"/>
</dbReference>
<feature type="transmembrane region" description="Helical" evidence="9">
    <location>
        <begin position="236"/>
        <end position="255"/>
    </location>
</feature>
<feature type="domain" description="ABC transmembrane type-1" evidence="11">
    <location>
        <begin position="83"/>
        <end position="376"/>
    </location>
</feature>
<dbReference type="CDD" id="cd03250">
    <property type="entry name" value="ABCC_MRP_domain1"/>
    <property type="match status" value="1"/>
</dbReference>
<dbReference type="InterPro" id="IPR044726">
    <property type="entry name" value="ABCC_6TM_D2"/>
</dbReference>
<dbReference type="InterPro" id="IPR036640">
    <property type="entry name" value="ABC1_TM_sf"/>
</dbReference>
<dbReference type="Pfam" id="PF00005">
    <property type="entry name" value="ABC_tran"/>
    <property type="match status" value="1"/>
</dbReference>
<keyword evidence="5" id="KW-0067">ATP-binding</keyword>
<dbReference type="CDD" id="cd18579">
    <property type="entry name" value="ABC_6TM_ABCC_D1"/>
    <property type="match status" value="1"/>
</dbReference>
<comment type="subcellular location">
    <subcellularLocation>
        <location evidence="1">Membrane</location>
        <topology evidence="1">Multi-pass membrane protein</topology>
    </subcellularLocation>
</comment>
<feature type="transmembrane region" description="Helical" evidence="9">
    <location>
        <begin position="965"/>
        <end position="985"/>
    </location>
</feature>
<dbReference type="GO" id="GO:0016020">
    <property type="term" value="C:membrane"/>
    <property type="evidence" value="ECO:0007669"/>
    <property type="project" value="UniProtKB-SubCell"/>
</dbReference>